<evidence type="ECO:0000313" key="3">
    <source>
        <dbReference type="Proteomes" id="UP000028582"/>
    </source>
</evidence>
<dbReference type="Proteomes" id="UP000028582">
    <property type="component" value="Unassembled WGS sequence"/>
</dbReference>
<evidence type="ECO:0000256" key="1">
    <source>
        <dbReference type="SAM" id="Phobius"/>
    </source>
</evidence>
<dbReference type="AlphaFoldDB" id="A0A081ARB7"/>
<comment type="caution">
    <text evidence="2">The sequence shown here is derived from an EMBL/GenBank/DDBJ whole genome shotgun (WGS) entry which is preliminary data.</text>
</comment>
<keyword evidence="1" id="KW-0472">Membrane</keyword>
<feature type="transmembrane region" description="Helical" evidence="1">
    <location>
        <begin position="98"/>
        <end position="117"/>
    </location>
</feature>
<organism evidence="2 3">
    <name type="scientific">Phytophthora nicotianae P1976</name>
    <dbReference type="NCBI Taxonomy" id="1317066"/>
    <lineage>
        <taxon>Eukaryota</taxon>
        <taxon>Sar</taxon>
        <taxon>Stramenopiles</taxon>
        <taxon>Oomycota</taxon>
        <taxon>Peronosporomycetes</taxon>
        <taxon>Peronosporales</taxon>
        <taxon>Peronosporaceae</taxon>
        <taxon>Phytophthora</taxon>
    </lineage>
</organism>
<keyword evidence="1" id="KW-0812">Transmembrane</keyword>
<gene>
    <name evidence="2" type="ORF">F444_04260</name>
</gene>
<dbReference type="EMBL" id="ANJA01000860">
    <property type="protein sequence ID" value="ETO81428.1"/>
    <property type="molecule type" value="Genomic_DNA"/>
</dbReference>
<protein>
    <submittedName>
        <fullName evidence="2">Uncharacterized protein</fullName>
    </submittedName>
</protein>
<evidence type="ECO:0000313" key="2">
    <source>
        <dbReference type="EMBL" id="ETO81428.1"/>
    </source>
</evidence>
<accession>A0A081ARB7</accession>
<keyword evidence="1" id="KW-1133">Transmembrane helix</keyword>
<proteinExistence type="predicted"/>
<sequence length="121" mass="13034">MLAKMRDADARIQTAVFGESRLAIRAASHYRPIIYWRYRCRLGLDFRPAPHGGARSSAPSNTKTATVAISSREVSTRAFWQGGEIDGLAVTICSAMELIVLVAVSGCNATCIAFVALSDTV</sequence>
<reference evidence="2 3" key="1">
    <citation type="submission" date="2013-11" db="EMBL/GenBank/DDBJ databases">
        <title>The Genome Sequence of Phytophthora parasitica P1976.</title>
        <authorList>
            <consortium name="The Broad Institute Genomics Platform"/>
            <person name="Russ C."/>
            <person name="Tyler B."/>
            <person name="Panabieres F."/>
            <person name="Shan W."/>
            <person name="Tripathy S."/>
            <person name="Grunwald N."/>
            <person name="Machado M."/>
            <person name="Johnson C.S."/>
            <person name="Walker B."/>
            <person name="Young S."/>
            <person name="Zeng Q."/>
            <person name="Gargeya S."/>
            <person name="Fitzgerald M."/>
            <person name="Haas B."/>
            <person name="Abouelleil A."/>
            <person name="Allen A.W."/>
            <person name="Alvarado L."/>
            <person name="Arachchi H.M."/>
            <person name="Berlin A.M."/>
            <person name="Chapman S.B."/>
            <person name="Gainer-Dewar J."/>
            <person name="Goldberg J."/>
            <person name="Griggs A."/>
            <person name="Gujja S."/>
            <person name="Hansen M."/>
            <person name="Howarth C."/>
            <person name="Imamovic A."/>
            <person name="Ireland A."/>
            <person name="Larimer J."/>
            <person name="McCowan C."/>
            <person name="Murphy C."/>
            <person name="Pearson M."/>
            <person name="Poon T.W."/>
            <person name="Priest M."/>
            <person name="Roberts A."/>
            <person name="Saif S."/>
            <person name="Shea T."/>
            <person name="Sisk P."/>
            <person name="Sykes S."/>
            <person name="Wortman J."/>
            <person name="Nusbaum C."/>
            <person name="Birren B."/>
        </authorList>
    </citation>
    <scope>NUCLEOTIDE SEQUENCE [LARGE SCALE GENOMIC DNA]</scope>
    <source>
        <strain evidence="2 3">P1976</strain>
    </source>
</reference>
<name>A0A081ARB7_PHYNI</name>